<comment type="caution">
    <text evidence="2">The sequence shown here is derived from an EMBL/GenBank/DDBJ whole genome shotgun (WGS) entry which is preliminary data.</text>
</comment>
<protein>
    <submittedName>
        <fullName evidence="2">Coat F domain protein</fullName>
    </submittedName>
</protein>
<dbReference type="InterPro" id="IPR012851">
    <property type="entry name" value="Spore_coat_CotF-like"/>
</dbReference>
<evidence type="ECO:0000313" key="2">
    <source>
        <dbReference type="EMBL" id="KZL93791.1"/>
    </source>
</evidence>
<name>A0A162UDN6_9CLOT</name>
<keyword evidence="3" id="KW-1185">Reference proteome</keyword>
<evidence type="ECO:0000313" key="3">
    <source>
        <dbReference type="Proteomes" id="UP000076603"/>
    </source>
</evidence>
<feature type="region of interest" description="Disordered" evidence="1">
    <location>
        <begin position="1"/>
        <end position="30"/>
    </location>
</feature>
<dbReference type="PATRIC" id="fig|1121326.3.peg.800"/>
<dbReference type="AlphaFoldDB" id="A0A162UDN6"/>
<accession>A0A162UDN6</accession>
<reference evidence="2 3" key="1">
    <citation type="submission" date="2016-04" db="EMBL/GenBank/DDBJ databases">
        <title>Genome sequence of Clostridium magnum DSM 2767.</title>
        <authorList>
            <person name="Poehlein A."/>
            <person name="Uhlig R."/>
            <person name="Fischer R."/>
            <person name="Bahl H."/>
            <person name="Daniel R."/>
        </authorList>
    </citation>
    <scope>NUCLEOTIDE SEQUENCE [LARGE SCALE GENOMIC DNA]</scope>
    <source>
        <strain evidence="2 3">DSM 2767</strain>
    </source>
</reference>
<gene>
    <name evidence="2" type="ORF">CLMAG_08420</name>
</gene>
<feature type="compositionally biased region" description="Low complexity" evidence="1">
    <location>
        <begin position="8"/>
        <end position="29"/>
    </location>
</feature>
<organism evidence="2 3">
    <name type="scientific">Clostridium magnum DSM 2767</name>
    <dbReference type="NCBI Taxonomy" id="1121326"/>
    <lineage>
        <taxon>Bacteria</taxon>
        <taxon>Bacillati</taxon>
        <taxon>Bacillota</taxon>
        <taxon>Clostridia</taxon>
        <taxon>Eubacteriales</taxon>
        <taxon>Clostridiaceae</taxon>
        <taxon>Clostridium</taxon>
    </lineage>
</organism>
<dbReference type="RefSeq" id="WP_073393169.1">
    <property type="nucleotide sequence ID" value="NZ_FQXL01000012.1"/>
</dbReference>
<dbReference type="STRING" id="1121326.CLMAG_08420"/>
<proteinExistence type="predicted"/>
<dbReference type="PANTHER" id="PTHR39183">
    <property type="entry name" value="SPORE COAT PROTEIN F-LIKE PROTEIN YHCQ"/>
    <property type="match status" value="1"/>
</dbReference>
<evidence type="ECO:0000256" key="1">
    <source>
        <dbReference type="SAM" id="MobiDB-lite"/>
    </source>
</evidence>
<dbReference type="PANTHER" id="PTHR39183:SF1">
    <property type="entry name" value="SPORE COAT PROTEIN F-LIKE PROTEIN YHCQ"/>
    <property type="match status" value="1"/>
</dbReference>
<sequence>MSWLDNILGEGSDNSNNNSNGNEGSNNSLNDKDIALDMLVGSKFRIEALAKTITETTNPQLRQMLSGQLNMNINEHFRLSDIAINNQWYNVQATPQQQVQQDVKDAESLSQSQQGS</sequence>
<dbReference type="Pfam" id="PF07875">
    <property type="entry name" value="Coat_F"/>
    <property type="match status" value="1"/>
</dbReference>
<dbReference type="Proteomes" id="UP000076603">
    <property type="component" value="Unassembled WGS sequence"/>
</dbReference>
<dbReference type="OrthoDB" id="1910608at2"/>
<dbReference type="EMBL" id="LWAE01000001">
    <property type="protein sequence ID" value="KZL93791.1"/>
    <property type="molecule type" value="Genomic_DNA"/>
</dbReference>